<dbReference type="EMBL" id="MSFO01000001">
    <property type="protein sequence ID" value="PLB54085.1"/>
    <property type="molecule type" value="Genomic_DNA"/>
</dbReference>
<protein>
    <recommendedName>
        <fullName evidence="3">Protein kinase domain-containing protein</fullName>
    </recommendedName>
</protein>
<reference evidence="1 2" key="1">
    <citation type="submission" date="2016-12" db="EMBL/GenBank/DDBJ databases">
        <title>The genomes of Aspergillus section Nigri reveals drivers in fungal speciation.</title>
        <authorList>
            <consortium name="DOE Joint Genome Institute"/>
            <person name="Vesth T.C."/>
            <person name="Nybo J."/>
            <person name="Theobald S."/>
            <person name="Brandl J."/>
            <person name="Frisvad J.C."/>
            <person name="Nielsen K.F."/>
            <person name="Lyhne E.K."/>
            <person name="Kogle M.E."/>
            <person name="Kuo A."/>
            <person name="Riley R."/>
            <person name="Clum A."/>
            <person name="Nolan M."/>
            <person name="Lipzen A."/>
            <person name="Salamov A."/>
            <person name="Henrissat B."/>
            <person name="Wiebenga A."/>
            <person name="De Vries R.P."/>
            <person name="Grigoriev I.V."/>
            <person name="Mortensen U.H."/>
            <person name="Andersen M.R."/>
            <person name="Baker S.E."/>
        </authorList>
    </citation>
    <scope>NUCLEOTIDE SEQUENCE [LARGE SCALE GENOMIC DNA]</scope>
    <source>
        <strain evidence="1 2">IBT 23096</strain>
    </source>
</reference>
<sequence length="144" mass="16548">MLYLDGQPIAAKKVEQLHPRRKTVHRLEIEPCSSRHIIPPTTTTVIVKQQKDGWEEEFRLEREAYDRLHELQGTMIPVLFGQGSFNGLPALILSDIAGTTLHDIKVQQCLLQSQLEKTSKPYMSMEQSIGTRRWTIFYSVIIAM</sequence>
<dbReference type="Proteomes" id="UP000234275">
    <property type="component" value="Unassembled WGS sequence"/>
</dbReference>
<dbReference type="SUPFAM" id="SSF56112">
    <property type="entry name" value="Protein kinase-like (PK-like)"/>
    <property type="match status" value="1"/>
</dbReference>
<dbReference type="AlphaFoldDB" id="A0A2I2GMJ1"/>
<name>A0A2I2GMJ1_9EURO</name>
<evidence type="ECO:0008006" key="3">
    <source>
        <dbReference type="Google" id="ProtNLM"/>
    </source>
</evidence>
<accession>A0A2I2GMJ1</accession>
<dbReference type="GeneID" id="36563105"/>
<organism evidence="1 2">
    <name type="scientific">Aspergillus steynii IBT 23096</name>
    <dbReference type="NCBI Taxonomy" id="1392250"/>
    <lineage>
        <taxon>Eukaryota</taxon>
        <taxon>Fungi</taxon>
        <taxon>Dikarya</taxon>
        <taxon>Ascomycota</taxon>
        <taxon>Pezizomycotina</taxon>
        <taxon>Eurotiomycetes</taxon>
        <taxon>Eurotiomycetidae</taxon>
        <taxon>Eurotiales</taxon>
        <taxon>Aspergillaceae</taxon>
        <taxon>Aspergillus</taxon>
        <taxon>Aspergillus subgen. Circumdati</taxon>
    </lineage>
</organism>
<proteinExistence type="predicted"/>
<keyword evidence="2" id="KW-1185">Reference proteome</keyword>
<evidence type="ECO:0000313" key="2">
    <source>
        <dbReference type="Proteomes" id="UP000234275"/>
    </source>
</evidence>
<dbReference type="RefSeq" id="XP_024709387.1">
    <property type="nucleotide sequence ID" value="XM_024855398.1"/>
</dbReference>
<dbReference type="InterPro" id="IPR011009">
    <property type="entry name" value="Kinase-like_dom_sf"/>
</dbReference>
<gene>
    <name evidence="1" type="ORF">P170DRAFT_8147</name>
</gene>
<dbReference type="OrthoDB" id="2942798at2759"/>
<evidence type="ECO:0000313" key="1">
    <source>
        <dbReference type="EMBL" id="PLB54085.1"/>
    </source>
</evidence>
<comment type="caution">
    <text evidence="1">The sequence shown here is derived from an EMBL/GenBank/DDBJ whole genome shotgun (WGS) entry which is preliminary data.</text>
</comment>
<dbReference type="VEuPathDB" id="FungiDB:P170DRAFT_8147"/>